<dbReference type="Proteomes" id="UP000702425">
    <property type="component" value="Unassembled WGS sequence"/>
</dbReference>
<comment type="caution">
    <text evidence="4">The sequence shown here is derived from an EMBL/GenBank/DDBJ whole genome shotgun (WGS) entry which is preliminary data.</text>
</comment>
<feature type="region of interest" description="Disordered" evidence="1">
    <location>
        <begin position="998"/>
        <end position="1032"/>
    </location>
</feature>
<gene>
    <name evidence="4" type="primary">nucA_1</name>
    <name evidence="4" type="ORF">E5S67_03234</name>
</gene>
<dbReference type="SUPFAM" id="SSF63829">
    <property type="entry name" value="Calcium-dependent phosphotriesterase"/>
    <property type="match status" value="1"/>
</dbReference>
<dbReference type="GO" id="GO:0016787">
    <property type="term" value="F:hydrolase activity"/>
    <property type="evidence" value="ECO:0007669"/>
    <property type="project" value="UniProtKB-KW"/>
</dbReference>
<dbReference type="InterPro" id="IPR020821">
    <property type="entry name" value="ENPP1-3/EXOG-like_nuc-like"/>
</dbReference>
<evidence type="ECO:0000259" key="3">
    <source>
        <dbReference type="SMART" id="SM00892"/>
    </source>
</evidence>
<dbReference type="PANTHER" id="PTHR13966">
    <property type="entry name" value="ENDONUCLEASE RELATED"/>
    <property type="match status" value="1"/>
</dbReference>
<dbReference type="SUPFAM" id="SSF50969">
    <property type="entry name" value="YVTN repeat-like/Quinoprotein amine dehydrogenase"/>
    <property type="match status" value="1"/>
</dbReference>
<dbReference type="InterPro" id="IPR001604">
    <property type="entry name" value="Endo_G_ENPP1-like_dom"/>
</dbReference>
<dbReference type="SMART" id="SM00477">
    <property type="entry name" value="NUC"/>
    <property type="match status" value="1"/>
</dbReference>
<accession>A0ABX2CYM3</accession>
<evidence type="ECO:0000313" key="4">
    <source>
        <dbReference type="EMBL" id="NQE35502.1"/>
    </source>
</evidence>
<protein>
    <submittedName>
        <fullName evidence="4">Nuclease</fullName>
        <ecNumber evidence="4">3.1.30.-</ecNumber>
    </submittedName>
</protein>
<dbReference type="SMART" id="SM00892">
    <property type="entry name" value="Endonuclease_NS"/>
    <property type="match status" value="1"/>
</dbReference>
<evidence type="ECO:0000259" key="2">
    <source>
        <dbReference type="SMART" id="SM00477"/>
    </source>
</evidence>
<evidence type="ECO:0000313" key="5">
    <source>
        <dbReference type="Proteomes" id="UP000702425"/>
    </source>
</evidence>
<dbReference type="InterPro" id="IPR044925">
    <property type="entry name" value="His-Me_finger_sf"/>
</dbReference>
<keyword evidence="4" id="KW-0378">Hydrolase</keyword>
<dbReference type="Gene3D" id="3.40.570.10">
    <property type="entry name" value="Extracellular Endonuclease, subunit A"/>
    <property type="match status" value="1"/>
</dbReference>
<dbReference type="RefSeq" id="WP_172188960.1">
    <property type="nucleotide sequence ID" value="NZ_CAWPPK010000271.1"/>
</dbReference>
<sequence length="1718" mass="188365">MFLTGSNVLADNFGDPKGSQFSDLVVKFYVGGQTYEGTILTNLSRELADNQFEVAVRVPDTVPLGDSRIVLGRKQNEKVSQNPAEPATEILYNSNSYRIENDTEYVFGAQWTADRIAVLNASDPESVVATTNSSDLLIGNIAVGTDDRLDRARDLTVTSDGSRVYVPLEASGRVALVDPITRQQVDTKADVAGLNPIDLPSGASPRSIVLDSRDQYAYIADGKAGGNSIYVLDINPFSSKYHQVTQTITVGAAPSGLRQMAISSDGKKLFVTAPNGLNSQIYVVNIDPKDRPSDPSQNPKKWNQLIGNITADEGVEGLASTVDPLKMTFTNSGKDSKGFGVLDITNNEPLSFAATTRYANLGLGSDFDYFDLNEGVSVTVLPDASYAFVVGRNSDAKFFGQELPSVDGDPRAGSNIGIIKDPLTNPQLLAATRPIPDGLTTDLVLSSDSKYLYASYPNLSGANGKVYVFDTEEFVKTVTNPAQFQIDAKGRGVGLPLFDSTTARNATVADLSTVPIDNINPAVSVAADFQILTDANSQYTYGVPPGSKRAPVAATNSRGLAATPLDWLDLTGPGDSSNDLTPTLEWEFDELPSENVEEVNLFLSVFDEGEGLLPWDEVVDLPDPNGNEFLFNQGLSKPEQLDLLTKPWNTSFYRSQENDFNPNRILTATWKKGDDDIGKWTLDGGQTFIEGTNTSFTLPDNLTLTAGQEYNWAVEAWNKNGSRNIEFGDFWTPILTEPDDGNDVFPSVTVLTHGFKPPFSAPFFDNPGIPSEFYQLGNSIANAGAEDNGLMMRYDLATGYWVPVNKYGAVAPDFPAGENPEDDADYLTKLESYIAPYLDNNQPLVLLNDWSNNNESAAPDSGFSEAVADTFFASLVQLDQLFIDENSTAKQGAIFNSPLHFVGFSRGTVVNSEIIQRLGTHFPEAGGKENSDIRDLQMTTLDPHDFDQPGLNVVTDNFGDFREPKVQVWENVTFADNYYQTVPDLSGGTVSPAGRDIPNLPSTEDGKTAPGLQFPREGWRSENPDATAPLLGEPDLSVLLGTNKDNPDYNSSRAGFTKETDPTVGIAGRGAVHGRVLSWYGGTSDLFPTNFPFDENLDANPLFRRRGDGYREPLFDKDFSFSEIANSSARVTPWYTPEHSFEHGVDGAPWEGIGTGWFYSVLGGGKELRPQTSVERIPVDFDNTYDARMRGDFAVPTLFNGNFDAVFNPQGGNRTLFSDAIPGWSFHNGETSASVTTSNLVDVNQLSATDAPALDAELDRIGVDRTQANYALKLESGQSITHNRFVVPEWGTLRFNLHVPELTTNGKVKVSIKGNTPSDEYQLLETIDDGTIDLRAADGRVNPGSSEIAYPVGYPDTDTYRIGYGDRGFETFHVDIPEELRGEVATLKFELTDGTVYLDDVFFQSISTKLGNPSFARSSETTHRENYLIEKPQYTLSYNDATKGPNWVSWQLNKSWLGNTTRPGPKTAPSGYPPAGFPEGTYLAEKVDYPWLGDNDLPSSWVRTEGPDYRRNQRGMERGHMTPVADRDRTTKDVYSTFLTSNMLPQHEDNNRGAWQNFESNIRTSLKNPSVARDYYIVAGGYGYDPNKAIGNKVSVRPDGRTELDPKGTWTVNPKGILIPDFTWKIVVPLVAGQSIDDITANTEVVAIMVPNRESLVTPRDFPLPGETNRQITSWSNWQDWQVSIDYLEGLTGYNFLSNLPETIQDKIEERDNGLLPS</sequence>
<dbReference type="SUPFAM" id="SSF54060">
    <property type="entry name" value="His-Me finger endonucleases"/>
    <property type="match status" value="1"/>
</dbReference>
<dbReference type="EC" id="3.1.30.-" evidence="4"/>
<dbReference type="InterPro" id="IPR044929">
    <property type="entry name" value="DNA/RNA_non-sp_Endonuclease_sf"/>
</dbReference>
<feature type="domain" description="ENPP1-3/EXOG-like endonuclease/phosphodiesterase" evidence="2">
    <location>
        <begin position="1431"/>
        <end position="1703"/>
    </location>
</feature>
<organism evidence="4 5">
    <name type="scientific">Microcoleus asticus IPMA8</name>
    <dbReference type="NCBI Taxonomy" id="2563858"/>
    <lineage>
        <taxon>Bacteria</taxon>
        <taxon>Bacillati</taxon>
        <taxon>Cyanobacteriota</taxon>
        <taxon>Cyanophyceae</taxon>
        <taxon>Oscillatoriophycideae</taxon>
        <taxon>Oscillatoriales</taxon>
        <taxon>Microcoleaceae</taxon>
        <taxon>Microcoleus</taxon>
        <taxon>Microcoleus asticus</taxon>
    </lineage>
</organism>
<dbReference type="Gene3D" id="2.130.10.10">
    <property type="entry name" value="YVTN repeat-like/Quinoprotein amine dehydrogenase"/>
    <property type="match status" value="1"/>
</dbReference>
<evidence type="ECO:0000256" key="1">
    <source>
        <dbReference type="SAM" id="MobiDB-lite"/>
    </source>
</evidence>
<dbReference type="InterPro" id="IPR015943">
    <property type="entry name" value="WD40/YVTN_repeat-like_dom_sf"/>
</dbReference>
<feature type="domain" description="DNA/RNA non-specific endonuclease/pyrophosphatase/phosphodiesterase" evidence="3">
    <location>
        <begin position="1430"/>
        <end position="1703"/>
    </location>
</feature>
<dbReference type="InterPro" id="IPR040255">
    <property type="entry name" value="Non-specific_endonuclease"/>
</dbReference>
<reference evidence="4 5" key="1">
    <citation type="journal article" date="2020" name="Sci. Rep.">
        <title>A novel cyanobacterial geosmin producer, revising GeoA distribution and dispersion patterns in Bacteria.</title>
        <authorList>
            <person name="Churro C."/>
            <person name="Semedo-Aguiar A.P."/>
            <person name="Silva A.D."/>
            <person name="Pereira-Leal J.B."/>
            <person name="Leite R.B."/>
        </authorList>
    </citation>
    <scope>NUCLEOTIDE SEQUENCE [LARGE SCALE GENOMIC DNA]</scope>
    <source>
        <strain evidence="4 5">IPMA8</strain>
    </source>
</reference>
<proteinExistence type="predicted"/>
<dbReference type="EMBL" id="SRRZ01000057">
    <property type="protein sequence ID" value="NQE35502.1"/>
    <property type="molecule type" value="Genomic_DNA"/>
</dbReference>
<dbReference type="InterPro" id="IPR011044">
    <property type="entry name" value="Quino_amine_DH_bsu"/>
</dbReference>
<dbReference type="Pfam" id="PF01223">
    <property type="entry name" value="Endonuclease_NS"/>
    <property type="match status" value="1"/>
</dbReference>
<keyword evidence="5" id="KW-1185">Reference proteome</keyword>
<name>A0ABX2CYM3_9CYAN</name>
<dbReference type="PANTHER" id="PTHR13966:SF5">
    <property type="entry name" value="ENDONUCLEASE G, MITOCHONDRIAL"/>
    <property type="match status" value="1"/>
</dbReference>